<dbReference type="AlphaFoldDB" id="A0A2R6NKP7"/>
<feature type="compositionally biased region" description="Polar residues" evidence="1">
    <location>
        <begin position="1"/>
        <end position="11"/>
    </location>
</feature>
<reference evidence="2 3" key="1">
    <citation type="submission" date="2018-02" db="EMBL/GenBank/DDBJ databases">
        <title>Genome sequence of the basidiomycete white-rot fungus Phlebia centrifuga.</title>
        <authorList>
            <person name="Granchi Z."/>
            <person name="Peng M."/>
            <person name="de Vries R.P."/>
            <person name="Hilden K."/>
            <person name="Makela M.R."/>
            <person name="Grigoriev I."/>
            <person name="Riley R."/>
        </authorList>
    </citation>
    <scope>NUCLEOTIDE SEQUENCE [LARGE SCALE GENOMIC DNA]</scope>
    <source>
        <strain evidence="2 3">FBCC195</strain>
    </source>
</reference>
<accession>A0A2R6NKP7</accession>
<dbReference type="EMBL" id="MLYV02001124">
    <property type="protein sequence ID" value="PSR72933.1"/>
    <property type="molecule type" value="Genomic_DNA"/>
</dbReference>
<dbReference type="Proteomes" id="UP000186601">
    <property type="component" value="Unassembled WGS sequence"/>
</dbReference>
<sequence length="220" mass="24535">MPGLSLSSISAASPVPPRKRTMSFSTPQPTKSARTLQRTTSYLSLTDMQASYRHKAGTSASHMSELPYPRPPRPHKDQRERRKAQNRGCNDQITIHLQSSRSQPASKGTRFTITTFRTSSPLAPTRSILPARAAFPRSKPEPDLYKVAITTRMRMSPEGQKILHMGPRLAFSIHTATQELERIVASQPDLDFDINMTSGDSLSSSTWVVVPQDDWEMVDS</sequence>
<proteinExistence type="predicted"/>
<protein>
    <submittedName>
        <fullName evidence="2">Uncharacterized protein</fullName>
    </submittedName>
</protein>
<comment type="caution">
    <text evidence="2">The sequence shown here is derived from an EMBL/GenBank/DDBJ whole genome shotgun (WGS) entry which is preliminary data.</text>
</comment>
<keyword evidence="3" id="KW-1185">Reference proteome</keyword>
<evidence type="ECO:0000256" key="1">
    <source>
        <dbReference type="SAM" id="MobiDB-lite"/>
    </source>
</evidence>
<dbReference type="STRING" id="98765.A0A2R6NKP7"/>
<feature type="region of interest" description="Disordered" evidence="1">
    <location>
        <begin position="1"/>
        <end position="87"/>
    </location>
</feature>
<evidence type="ECO:0000313" key="3">
    <source>
        <dbReference type="Proteomes" id="UP000186601"/>
    </source>
</evidence>
<dbReference type="OrthoDB" id="3256438at2759"/>
<evidence type="ECO:0000313" key="2">
    <source>
        <dbReference type="EMBL" id="PSR72933.1"/>
    </source>
</evidence>
<organism evidence="2 3">
    <name type="scientific">Hermanssonia centrifuga</name>
    <dbReference type="NCBI Taxonomy" id="98765"/>
    <lineage>
        <taxon>Eukaryota</taxon>
        <taxon>Fungi</taxon>
        <taxon>Dikarya</taxon>
        <taxon>Basidiomycota</taxon>
        <taxon>Agaricomycotina</taxon>
        <taxon>Agaricomycetes</taxon>
        <taxon>Polyporales</taxon>
        <taxon>Meruliaceae</taxon>
        <taxon>Hermanssonia</taxon>
    </lineage>
</organism>
<name>A0A2R6NKP7_9APHY</name>
<gene>
    <name evidence="2" type="ORF">PHLCEN_2v11170</name>
</gene>
<feature type="compositionally biased region" description="Polar residues" evidence="1">
    <location>
        <begin position="22"/>
        <end position="49"/>
    </location>
</feature>